<dbReference type="SUPFAM" id="SSF81321">
    <property type="entry name" value="Family A G protein-coupled receptor-like"/>
    <property type="match status" value="1"/>
</dbReference>
<keyword evidence="1" id="KW-0812">Transmembrane</keyword>
<keyword evidence="1" id="KW-0472">Membrane</keyword>
<dbReference type="OrthoDB" id="5857248at2759"/>
<feature type="transmembrane region" description="Helical" evidence="1">
    <location>
        <begin position="45"/>
        <end position="69"/>
    </location>
</feature>
<feature type="transmembrane region" description="Helical" evidence="1">
    <location>
        <begin position="81"/>
        <end position="103"/>
    </location>
</feature>
<organism evidence="2 3">
    <name type="scientific">Necator americanus</name>
    <name type="common">Human hookworm</name>
    <dbReference type="NCBI Taxonomy" id="51031"/>
    <lineage>
        <taxon>Eukaryota</taxon>
        <taxon>Metazoa</taxon>
        <taxon>Ecdysozoa</taxon>
        <taxon>Nematoda</taxon>
        <taxon>Chromadorea</taxon>
        <taxon>Rhabditida</taxon>
        <taxon>Rhabditina</taxon>
        <taxon>Rhabditomorpha</taxon>
        <taxon>Strongyloidea</taxon>
        <taxon>Ancylostomatidae</taxon>
        <taxon>Bunostominae</taxon>
        <taxon>Necator</taxon>
    </lineage>
</organism>
<dbReference type="KEGG" id="nai:NECAME_08011"/>
<dbReference type="AlphaFoldDB" id="W2TMK2"/>
<keyword evidence="1" id="KW-1133">Transmembrane helix</keyword>
<dbReference type="OMA" id="KREYWIT"/>
<evidence type="ECO:0000313" key="2">
    <source>
        <dbReference type="EMBL" id="ETN82361.1"/>
    </source>
</evidence>
<evidence type="ECO:0000313" key="3">
    <source>
        <dbReference type="Proteomes" id="UP000053676"/>
    </source>
</evidence>
<evidence type="ECO:0000256" key="1">
    <source>
        <dbReference type="SAM" id="Phobius"/>
    </source>
</evidence>
<dbReference type="Proteomes" id="UP000053676">
    <property type="component" value="Unassembled WGS sequence"/>
</dbReference>
<sequence>MCYFCFIVPFALKLLPQCNYTFDPDTFSWTYLPTDSHISIVMNKLGNYLVLAIVVLSIITYVSIFGYIGFFSQARLSKREYWITVQVSLLVLYFLFSFIYWTYLMPIFGSSVVSDFVSCLVWVVMNGIHPIIYLIFNQRLRYSFVQLFTQLRIPHETSSANRTVKVKMSSKFRP</sequence>
<name>W2TMK2_NECAM</name>
<reference evidence="3" key="1">
    <citation type="journal article" date="2014" name="Nat. Genet.">
        <title>Genome of the human hookworm Necator americanus.</title>
        <authorList>
            <person name="Tang Y.T."/>
            <person name="Gao X."/>
            <person name="Rosa B.A."/>
            <person name="Abubucker S."/>
            <person name="Hallsworth-Pepin K."/>
            <person name="Martin J."/>
            <person name="Tyagi R."/>
            <person name="Heizer E."/>
            <person name="Zhang X."/>
            <person name="Bhonagiri-Palsikar V."/>
            <person name="Minx P."/>
            <person name="Warren W.C."/>
            <person name="Wang Q."/>
            <person name="Zhan B."/>
            <person name="Hotez P.J."/>
            <person name="Sternberg P.W."/>
            <person name="Dougall A."/>
            <person name="Gaze S.T."/>
            <person name="Mulvenna J."/>
            <person name="Sotillo J."/>
            <person name="Ranganathan S."/>
            <person name="Rabelo E.M."/>
            <person name="Wilson R.K."/>
            <person name="Felgner P.L."/>
            <person name="Bethony J."/>
            <person name="Hawdon J.M."/>
            <person name="Gasser R.B."/>
            <person name="Loukas A."/>
            <person name="Mitreva M."/>
        </authorList>
    </citation>
    <scope>NUCLEOTIDE SEQUENCE [LARGE SCALE GENOMIC DNA]</scope>
</reference>
<gene>
    <name evidence="2" type="ORF">NECAME_08011</name>
</gene>
<protein>
    <submittedName>
        <fullName evidence="2">Uncharacterized protein</fullName>
    </submittedName>
</protein>
<proteinExistence type="predicted"/>
<keyword evidence="3" id="KW-1185">Reference proteome</keyword>
<feature type="transmembrane region" description="Helical" evidence="1">
    <location>
        <begin position="115"/>
        <end position="136"/>
    </location>
</feature>
<dbReference type="EMBL" id="KI658502">
    <property type="protein sequence ID" value="ETN82361.1"/>
    <property type="molecule type" value="Genomic_DNA"/>
</dbReference>
<accession>W2TMK2</accession>